<keyword evidence="2" id="KW-0964">Secreted</keyword>
<dbReference type="InterPro" id="IPR050557">
    <property type="entry name" value="RTX_toxin/Mannuronan_C5-epim"/>
</dbReference>
<comment type="caution">
    <text evidence="3">The sequence shown here is derived from an EMBL/GenBank/DDBJ whole genome shotgun (WGS) entry which is preliminary data.</text>
</comment>
<dbReference type="PANTHER" id="PTHR38340">
    <property type="entry name" value="S-LAYER PROTEIN"/>
    <property type="match status" value="1"/>
</dbReference>
<sequence length="164" mass="17235">MAIIRGTETDDHLIGTPERDYIRGLGGNDWISGAAGADSLEGNQGDDTLFGNAGDDVLFGDEGNDALYGNDGSDTFIFNSGGGKDSVGDFTVGQDKLYVAEGINDVGIHTIQDLANRVQEDGPASAVVDLGKGNSITLTNVSASDVQHHPEKYFSIIHTADLYI</sequence>
<accession>A0ABV2GZB9</accession>
<evidence type="ECO:0000256" key="1">
    <source>
        <dbReference type="ARBA" id="ARBA00004613"/>
    </source>
</evidence>
<dbReference type="SUPFAM" id="SSF51120">
    <property type="entry name" value="beta-Roll"/>
    <property type="match status" value="1"/>
</dbReference>
<dbReference type="InterPro" id="IPR001343">
    <property type="entry name" value="Hemolysn_Ca-bd"/>
</dbReference>
<protein>
    <submittedName>
        <fullName evidence="3">Ca2+-binding RTX toxin-like protein</fullName>
    </submittedName>
</protein>
<dbReference type="PRINTS" id="PR00313">
    <property type="entry name" value="CABNDNGRPT"/>
</dbReference>
<dbReference type="RefSeq" id="WP_006205558.1">
    <property type="nucleotide sequence ID" value="NZ_JBEPMC010000020.1"/>
</dbReference>
<dbReference type="InterPro" id="IPR011049">
    <property type="entry name" value="Serralysin-like_metalloprot_C"/>
</dbReference>
<gene>
    <name evidence="3" type="ORF">ABID19_006699</name>
</gene>
<dbReference type="Pfam" id="PF00353">
    <property type="entry name" value="HemolysinCabind"/>
    <property type="match status" value="2"/>
</dbReference>
<evidence type="ECO:0000313" key="3">
    <source>
        <dbReference type="EMBL" id="MET3583634.1"/>
    </source>
</evidence>
<comment type="subcellular location">
    <subcellularLocation>
        <location evidence="1">Secreted</location>
    </subcellularLocation>
</comment>
<reference evidence="3 4" key="1">
    <citation type="submission" date="2024-06" db="EMBL/GenBank/DDBJ databases">
        <title>Genomic Encyclopedia of Type Strains, Phase IV (KMG-IV): sequencing the most valuable type-strain genomes for metagenomic binning, comparative biology and taxonomic classification.</title>
        <authorList>
            <person name="Goeker M."/>
        </authorList>
    </citation>
    <scope>NUCLEOTIDE SEQUENCE [LARGE SCALE GENOMIC DNA]</scope>
    <source>
        <strain evidence="3 4">DSM 100022</strain>
    </source>
</reference>
<proteinExistence type="predicted"/>
<name>A0ABV2GZB9_9HYPH</name>
<evidence type="ECO:0000256" key="2">
    <source>
        <dbReference type="ARBA" id="ARBA00022525"/>
    </source>
</evidence>
<keyword evidence="4" id="KW-1185">Reference proteome</keyword>
<organism evidence="3 4">
    <name type="scientific">Mesorhizobium robiniae</name>
    <dbReference type="NCBI Taxonomy" id="559315"/>
    <lineage>
        <taxon>Bacteria</taxon>
        <taxon>Pseudomonadati</taxon>
        <taxon>Pseudomonadota</taxon>
        <taxon>Alphaproteobacteria</taxon>
        <taxon>Hyphomicrobiales</taxon>
        <taxon>Phyllobacteriaceae</taxon>
        <taxon>Mesorhizobium</taxon>
    </lineage>
</organism>
<dbReference type="PANTHER" id="PTHR38340:SF1">
    <property type="entry name" value="S-LAYER PROTEIN"/>
    <property type="match status" value="1"/>
</dbReference>
<dbReference type="EMBL" id="JBEPMC010000020">
    <property type="protein sequence ID" value="MET3583634.1"/>
    <property type="molecule type" value="Genomic_DNA"/>
</dbReference>
<dbReference type="Proteomes" id="UP001549204">
    <property type="component" value="Unassembled WGS sequence"/>
</dbReference>
<dbReference type="Gene3D" id="2.150.10.10">
    <property type="entry name" value="Serralysin-like metalloprotease, C-terminal"/>
    <property type="match status" value="1"/>
</dbReference>
<evidence type="ECO:0000313" key="4">
    <source>
        <dbReference type="Proteomes" id="UP001549204"/>
    </source>
</evidence>